<feature type="domain" description="Phosphoesterase HXTX" evidence="3">
    <location>
        <begin position="15"/>
        <end position="88"/>
    </location>
</feature>
<evidence type="ECO:0000259" key="3">
    <source>
        <dbReference type="Pfam" id="PF02834"/>
    </source>
</evidence>
<dbReference type="InterPro" id="IPR014051">
    <property type="entry name" value="Phosphoesterase_HXTX"/>
</dbReference>
<dbReference type="NCBIfam" id="TIGR02258">
    <property type="entry name" value="2_5_ligase"/>
    <property type="match status" value="1"/>
</dbReference>
<dbReference type="InterPro" id="IPR009097">
    <property type="entry name" value="Cyclic_Pdiesterase"/>
</dbReference>
<dbReference type="Gene3D" id="3.90.1140.10">
    <property type="entry name" value="Cyclic phosphodiesterase"/>
    <property type="match status" value="1"/>
</dbReference>
<evidence type="ECO:0000313" key="4">
    <source>
        <dbReference type="EMBL" id="GHG04608.1"/>
    </source>
</evidence>
<dbReference type="GO" id="GO:0008664">
    <property type="term" value="F:RNA 2',3'-cyclic 3'-phosphodiesterase activity"/>
    <property type="evidence" value="ECO:0007669"/>
    <property type="project" value="UniProtKB-EC"/>
</dbReference>
<evidence type="ECO:0000313" key="5">
    <source>
        <dbReference type="Proteomes" id="UP000623842"/>
    </source>
</evidence>
<evidence type="ECO:0000256" key="2">
    <source>
        <dbReference type="HAMAP-Rule" id="MF_01940"/>
    </source>
</evidence>
<dbReference type="AlphaFoldDB" id="A0A919BPF1"/>
<comment type="catalytic activity">
    <reaction evidence="2">
        <text>a 3'-end 2',3'-cyclophospho-ribonucleotide-RNA + H2O = a 3'-end 2'-phospho-ribonucleotide-RNA + H(+)</text>
        <dbReference type="Rhea" id="RHEA:11828"/>
        <dbReference type="Rhea" id="RHEA-COMP:10464"/>
        <dbReference type="Rhea" id="RHEA-COMP:17353"/>
        <dbReference type="ChEBI" id="CHEBI:15377"/>
        <dbReference type="ChEBI" id="CHEBI:15378"/>
        <dbReference type="ChEBI" id="CHEBI:83064"/>
        <dbReference type="ChEBI" id="CHEBI:173113"/>
        <dbReference type="EC" id="3.1.4.58"/>
    </reaction>
</comment>
<dbReference type="Pfam" id="PF02834">
    <property type="entry name" value="LigT_PEase"/>
    <property type="match status" value="1"/>
</dbReference>
<dbReference type="PANTHER" id="PTHR35561">
    <property type="entry name" value="RNA 2',3'-CYCLIC PHOSPHODIESTERASE"/>
    <property type="match status" value="1"/>
</dbReference>
<name>A0A919BPF1_9GAMM</name>
<dbReference type="GO" id="GO:0004113">
    <property type="term" value="F:2',3'-cyclic-nucleotide 3'-phosphodiesterase activity"/>
    <property type="evidence" value="ECO:0007669"/>
    <property type="project" value="InterPro"/>
</dbReference>
<comment type="function">
    <text evidence="2">Hydrolyzes RNA 2',3'-cyclic phosphodiester to an RNA 2'-phosphomonoester.</text>
</comment>
<accession>A0A919BPF1</accession>
<comment type="similarity">
    <text evidence="2">Belongs to the 2H phosphoesterase superfamily. ThpR family.</text>
</comment>
<sequence length="174" mass="20041">MKRLFFALDLKTDDKQAIALWRDKHPITAKPVQPENFHITLAFLGQVTSNIEKALINHLSQINKPKIATEFVLKITKLAHFKKPQVLYLGFDHFPDELKSLAKALRQLAIAHDIKQETRHYLPHITIFRKVKTLPQFNLPAQLINVSSFSLYHSESTEAGVQYHPLVSWPICKL</sequence>
<reference evidence="4" key="2">
    <citation type="submission" date="2020-09" db="EMBL/GenBank/DDBJ databases">
        <authorList>
            <person name="Sun Q."/>
            <person name="Kim S."/>
        </authorList>
    </citation>
    <scope>NUCLEOTIDE SEQUENCE</scope>
    <source>
        <strain evidence="4">KCTC 42731</strain>
    </source>
</reference>
<comment type="caution">
    <text evidence="4">The sequence shown here is derived from an EMBL/GenBank/DDBJ whole genome shotgun (WGS) entry which is preliminary data.</text>
</comment>
<feature type="active site" description="Proton acceptor" evidence="2">
    <location>
        <position position="124"/>
    </location>
</feature>
<feature type="active site" description="Proton donor" evidence="2">
    <location>
        <position position="38"/>
    </location>
</feature>
<dbReference type="PANTHER" id="PTHR35561:SF1">
    <property type="entry name" value="RNA 2',3'-CYCLIC PHOSPHODIESTERASE"/>
    <property type="match status" value="1"/>
</dbReference>
<dbReference type="EC" id="3.1.4.58" evidence="2"/>
<reference evidence="4" key="1">
    <citation type="journal article" date="2014" name="Int. J. Syst. Evol. Microbiol.">
        <title>Complete genome sequence of Corynebacterium casei LMG S-19264T (=DSM 44701T), isolated from a smear-ripened cheese.</title>
        <authorList>
            <consortium name="US DOE Joint Genome Institute (JGI-PGF)"/>
            <person name="Walter F."/>
            <person name="Albersmeier A."/>
            <person name="Kalinowski J."/>
            <person name="Ruckert C."/>
        </authorList>
    </citation>
    <scope>NUCLEOTIDE SEQUENCE</scope>
    <source>
        <strain evidence="4">KCTC 42731</strain>
    </source>
</reference>
<dbReference type="HAMAP" id="MF_01940">
    <property type="entry name" value="RNA_CPDase"/>
    <property type="match status" value="1"/>
</dbReference>
<evidence type="ECO:0000256" key="1">
    <source>
        <dbReference type="ARBA" id="ARBA00022801"/>
    </source>
</evidence>
<dbReference type="Proteomes" id="UP000623842">
    <property type="component" value="Unassembled WGS sequence"/>
</dbReference>
<dbReference type="SUPFAM" id="SSF55144">
    <property type="entry name" value="LigT-like"/>
    <property type="match status" value="1"/>
</dbReference>
<dbReference type="EMBL" id="BNCK01000010">
    <property type="protein sequence ID" value="GHG04608.1"/>
    <property type="molecule type" value="Genomic_DNA"/>
</dbReference>
<dbReference type="RefSeq" id="WP_189773896.1">
    <property type="nucleotide sequence ID" value="NZ_BNCK01000010.1"/>
</dbReference>
<feature type="short sequence motif" description="HXTX 2" evidence="2">
    <location>
        <begin position="124"/>
        <end position="127"/>
    </location>
</feature>
<keyword evidence="1 2" id="KW-0378">Hydrolase</keyword>
<protein>
    <recommendedName>
        <fullName evidence="2">RNA 2',3'-cyclic phosphodiesterase</fullName>
        <shortName evidence="2">RNA 2',3'-CPDase</shortName>
        <ecNumber evidence="2">3.1.4.58</ecNumber>
    </recommendedName>
</protein>
<organism evidence="4 5">
    <name type="scientific">Thalassotalea marina</name>
    <dbReference type="NCBI Taxonomy" id="1673741"/>
    <lineage>
        <taxon>Bacteria</taxon>
        <taxon>Pseudomonadati</taxon>
        <taxon>Pseudomonadota</taxon>
        <taxon>Gammaproteobacteria</taxon>
        <taxon>Alteromonadales</taxon>
        <taxon>Colwelliaceae</taxon>
        <taxon>Thalassotalea</taxon>
    </lineage>
</organism>
<dbReference type="InterPro" id="IPR004175">
    <property type="entry name" value="RNA_CPDase"/>
</dbReference>
<keyword evidence="5" id="KW-1185">Reference proteome</keyword>
<feature type="short sequence motif" description="HXTX 1" evidence="2">
    <location>
        <begin position="38"/>
        <end position="41"/>
    </location>
</feature>
<proteinExistence type="inferred from homology"/>
<gene>
    <name evidence="4" type="primary">yadP</name>
    <name evidence="4" type="ORF">GCM10017161_37730</name>
</gene>